<feature type="region of interest" description="Disordered" evidence="3">
    <location>
        <begin position="188"/>
        <end position="223"/>
    </location>
</feature>
<dbReference type="PROSITE" id="PS50158">
    <property type="entry name" value="ZF_CCHC"/>
    <property type="match status" value="1"/>
</dbReference>
<dbReference type="AlphaFoldDB" id="A0AAD8WV86"/>
<evidence type="ECO:0000256" key="3">
    <source>
        <dbReference type="SAM" id="MobiDB-lite"/>
    </source>
</evidence>
<sequence length="740" mass="85352">MIHMAVTPKDRAHIRSLKTAKEAWNKLDKLFLGNESIQSSRFDEVNNMADNFVMNEGESPEEMYRRLIALAVQMQDLGATFVDDPWIKRKFYNALLPYEEVKLTAIRQNASFRAMTSDEVLSEVIALDISKKNAEDLVARAHNTCKPNLALNMKEHGASESDEDPIEWGPEDLKANYHEHMALAAKSFWNGNKTRSSRPRRYSPHDSTRLSSKSPREEQKGRSCYNCGNKSHFVADCIYERREDNGGRLVRKSKFRGFSKFSSNSDDTKISSTKKPRAFIIREEYSSDEGDEREDKGKEGEVAAIAISTPSISLFDSPNENLITNTPRCLVAKVLLEVEPLFEPTSSSNTISIVGLDASPTNVLGDQDHMMEKERLEKEAELELISLTQDHEEEVCMRMSLEASAIVLEDSNNSLISQLIKDRDYALGWVDELKTKKLYLEEIHEWLLEDVATLTKDFKSLECKFELLSKMGRHPQEEVYKKKEDEGPNSCCDKLLDEVCFLRRHNAKFLEVISTQEEALDEYYRLSKEKVQCCDHEEEIATLKRHKAKLVEVNDRQNESLMEWIRLSKENVTCCNHEDEIAYLKRSNDKLMVIKLMQDEALKEYQLSSKDHICCNHEDDIATLERHKRLLLKRNSLLEEALSEQFRVNKEKEVQVFDITHPHPDHEDEVNRLKSKIESLQIQAHFLEGVIEARVENHEDSCNEGEVAIMPKKNERVRRINIKRNVMIGPIEKWVPISKS</sequence>
<evidence type="ECO:0000256" key="2">
    <source>
        <dbReference type="SAM" id="Coils"/>
    </source>
</evidence>
<gene>
    <name evidence="5" type="ORF">QYE76_040216</name>
</gene>
<dbReference type="Proteomes" id="UP001231189">
    <property type="component" value="Unassembled WGS sequence"/>
</dbReference>
<organism evidence="5 6">
    <name type="scientific">Lolium multiflorum</name>
    <name type="common">Italian ryegrass</name>
    <name type="synonym">Lolium perenne subsp. multiflorum</name>
    <dbReference type="NCBI Taxonomy" id="4521"/>
    <lineage>
        <taxon>Eukaryota</taxon>
        <taxon>Viridiplantae</taxon>
        <taxon>Streptophyta</taxon>
        <taxon>Embryophyta</taxon>
        <taxon>Tracheophyta</taxon>
        <taxon>Spermatophyta</taxon>
        <taxon>Magnoliopsida</taxon>
        <taxon>Liliopsida</taxon>
        <taxon>Poales</taxon>
        <taxon>Poaceae</taxon>
        <taxon>BOP clade</taxon>
        <taxon>Pooideae</taxon>
        <taxon>Poodae</taxon>
        <taxon>Poeae</taxon>
        <taxon>Poeae Chloroplast Group 2 (Poeae type)</taxon>
        <taxon>Loliodinae</taxon>
        <taxon>Loliinae</taxon>
        <taxon>Lolium</taxon>
    </lineage>
</organism>
<evidence type="ECO:0000313" key="6">
    <source>
        <dbReference type="Proteomes" id="UP001231189"/>
    </source>
</evidence>
<feature type="compositionally biased region" description="Basic and acidic residues" evidence="3">
    <location>
        <begin position="203"/>
        <end position="221"/>
    </location>
</feature>
<keyword evidence="1" id="KW-0479">Metal-binding</keyword>
<dbReference type="Gene3D" id="4.10.60.10">
    <property type="entry name" value="Zinc finger, CCHC-type"/>
    <property type="match status" value="1"/>
</dbReference>
<dbReference type="GO" id="GO:0008270">
    <property type="term" value="F:zinc ion binding"/>
    <property type="evidence" value="ECO:0007669"/>
    <property type="project" value="UniProtKB-KW"/>
</dbReference>
<keyword evidence="1" id="KW-0862">Zinc</keyword>
<reference evidence="5" key="1">
    <citation type="submission" date="2023-07" db="EMBL/GenBank/DDBJ databases">
        <title>A chromosome-level genome assembly of Lolium multiflorum.</title>
        <authorList>
            <person name="Chen Y."/>
            <person name="Copetti D."/>
            <person name="Kolliker R."/>
            <person name="Studer B."/>
        </authorList>
    </citation>
    <scope>NUCLEOTIDE SEQUENCE</scope>
    <source>
        <strain evidence="5">02402/16</strain>
        <tissue evidence="5">Leaf</tissue>
    </source>
</reference>
<name>A0AAD8WV86_LOLMU</name>
<feature type="domain" description="CCHC-type" evidence="4">
    <location>
        <begin position="224"/>
        <end position="237"/>
    </location>
</feature>
<keyword evidence="1" id="KW-0863">Zinc-finger</keyword>
<accession>A0AAD8WV86</accession>
<evidence type="ECO:0000259" key="4">
    <source>
        <dbReference type="PROSITE" id="PS50158"/>
    </source>
</evidence>
<evidence type="ECO:0000313" key="5">
    <source>
        <dbReference type="EMBL" id="KAK1679368.1"/>
    </source>
</evidence>
<evidence type="ECO:0000256" key="1">
    <source>
        <dbReference type="PROSITE-ProRule" id="PRU00047"/>
    </source>
</evidence>
<feature type="coiled-coil region" evidence="2">
    <location>
        <begin position="663"/>
        <end position="690"/>
    </location>
</feature>
<comment type="caution">
    <text evidence="5">The sequence shown here is derived from an EMBL/GenBank/DDBJ whole genome shotgun (WGS) entry which is preliminary data.</text>
</comment>
<protein>
    <recommendedName>
        <fullName evidence="4">CCHC-type domain-containing protein</fullName>
    </recommendedName>
</protein>
<dbReference type="EMBL" id="JAUUTY010000002">
    <property type="protein sequence ID" value="KAK1679368.1"/>
    <property type="molecule type" value="Genomic_DNA"/>
</dbReference>
<keyword evidence="6" id="KW-1185">Reference proteome</keyword>
<dbReference type="GO" id="GO:0003676">
    <property type="term" value="F:nucleic acid binding"/>
    <property type="evidence" value="ECO:0007669"/>
    <property type="project" value="InterPro"/>
</dbReference>
<dbReference type="InterPro" id="IPR001878">
    <property type="entry name" value="Znf_CCHC"/>
</dbReference>
<proteinExistence type="predicted"/>
<keyword evidence="2" id="KW-0175">Coiled coil</keyword>